<proteinExistence type="predicted"/>
<evidence type="ECO:0000313" key="7">
    <source>
        <dbReference type="Proteomes" id="UP000601099"/>
    </source>
</evidence>
<keyword evidence="5" id="KW-0732">Signal</keyword>
<evidence type="ECO:0000256" key="4">
    <source>
        <dbReference type="SAM" id="MobiDB-lite"/>
    </source>
</evidence>
<feature type="region of interest" description="Disordered" evidence="4">
    <location>
        <begin position="1002"/>
        <end position="1071"/>
    </location>
</feature>
<evidence type="ECO:0000256" key="2">
    <source>
        <dbReference type="ARBA" id="ARBA00022803"/>
    </source>
</evidence>
<evidence type="ECO:0000313" key="6">
    <source>
        <dbReference type="EMBL" id="MBG8554707.1"/>
    </source>
</evidence>
<reference evidence="6 7" key="1">
    <citation type="submission" date="2020-11" db="EMBL/GenBank/DDBJ databases">
        <title>Hymenobacter sp.</title>
        <authorList>
            <person name="Kim M.K."/>
        </authorList>
    </citation>
    <scope>NUCLEOTIDE SEQUENCE [LARGE SCALE GENOMIC DNA]</scope>
    <source>
        <strain evidence="6 7">BT594</strain>
    </source>
</reference>
<dbReference type="InterPro" id="IPR019734">
    <property type="entry name" value="TPR_rpt"/>
</dbReference>
<keyword evidence="7" id="KW-1185">Reference proteome</keyword>
<dbReference type="PROSITE" id="PS50005">
    <property type="entry name" value="TPR"/>
    <property type="match status" value="2"/>
</dbReference>
<dbReference type="Gene3D" id="1.25.40.10">
    <property type="entry name" value="Tetratricopeptide repeat domain"/>
    <property type="match status" value="8"/>
</dbReference>
<protein>
    <submittedName>
        <fullName evidence="6">Tetratricopeptide repeat protein</fullName>
    </submittedName>
</protein>
<dbReference type="PANTHER" id="PTHR45586">
    <property type="entry name" value="TPR REPEAT-CONTAINING PROTEIN PA4667"/>
    <property type="match status" value="1"/>
</dbReference>
<dbReference type="EMBL" id="JADWYK010000008">
    <property type="protein sequence ID" value="MBG8554707.1"/>
    <property type="molecule type" value="Genomic_DNA"/>
</dbReference>
<keyword evidence="2 3" id="KW-0802">TPR repeat</keyword>
<gene>
    <name evidence="6" type="ORF">I5L79_14215</name>
</gene>
<dbReference type="RefSeq" id="WP_196955722.1">
    <property type="nucleotide sequence ID" value="NZ_JADWYK010000008.1"/>
</dbReference>
<feature type="repeat" description="TPR" evidence="3">
    <location>
        <begin position="662"/>
        <end position="695"/>
    </location>
</feature>
<evidence type="ECO:0000256" key="1">
    <source>
        <dbReference type="ARBA" id="ARBA00022737"/>
    </source>
</evidence>
<feature type="repeat" description="TPR" evidence="3">
    <location>
        <begin position="625"/>
        <end position="658"/>
    </location>
</feature>
<dbReference type="SMART" id="SM00028">
    <property type="entry name" value="TPR"/>
    <property type="match status" value="12"/>
</dbReference>
<keyword evidence="1" id="KW-0677">Repeat</keyword>
<evidence type="ECO:0000256" key="5">
    <source>
        <dbReference type="SAM" id="SignalP"/>
    </source>
</evidence>
<name>A0ABS0L3L5_9BACT</name>
<comment type="caution">
    <text evidence="6">The sequence shown here is derived from an EMBL/GenBank/DDBJ whole genome shotgun (WGS) entry which is preliminary data.</text>
</comment>
<dbReference type="Proteomes" id="UP000601099">
    <property type="component" value="Unassembled WGS sequence"/>
</dbReference>
<feature type="compositionally biased region" description="Low complexity" evidence="4">
    <location>
        <begin position="1008"/>
        <end position="1071"/>
    </location>
</feature>
<feature type="chain" id="PRO_5047014150" evidence="5">
    <location>
        <begin position="24"/>
        <end position="1071"/>
    </location>
</feature>
<feature type="signal peptide" evidence="5">
    <location>
        <begin position="1"/>
        <end position="23"/>
    </location>
</feature>
<accession>A0ABS0L3L5</accession>
<sequence>MKLFPRIALAAALGTTAPLAAQAQQTQVFANDERFFQEGLELFDRAKYGAAQQAFQQYLELTQRRTGDLQDRTTDAEYYYAVSGLYLQHPDAEGRILAFAAHNPAHPKAAVAFFELGKFYFDKKSYPKAIEYLQRVAPDNLSAEQRAESEFKLGYSYFAQKDFDKARLQFDRNKQGQHQYRYASSYYAGYLAYLSGDFAGARKDLAVAEQNDAYRPVVPAVMTQIYYKEGDLDGLISYGTKALAQTPPPQSADEIQLLVGDAFYQKQDYKQATEYFDKYANGRKKIDPSVQYKVGYANYKMGDYKGAIGSLKGVAARRDSLGQNAAYHLGLSYLQTQQKQLALNSFDAARKLTFDKNITENATVKYAQINYEQGNTQEVIAALRDFDRKYPRSKNAAVVDDILSESFLNSADYAQALNYLEGLDNRSAKLNATYQRVAYYQAATLYNASRFQEALPVVEKSLKYPQDDALQAAAEVLRGDLYSQGQQYQPAITSYTAALRTAASGPAAQTNYDQQARYGLGYAYYNTQQYEKARPQFQAYLKDAQAAKDPNYYDVTLRLADINYVAKSYQTALEGYNRVIEANAADKDYAYYQKSVVLGLLGRRDEAASTLATLLKTAPSSRYADDAVYQQAQLEFEGGNYEAAVAGFTRLLDNRPNSPLVPTTLQKRGVAYANLGQHDKAAADFKRVLDQYPRSKAASSSIYSLQQSLTALGQTDEFDAYLARFKQQNPNDAAVESVEFEAAKSLYSAEKYEQAIPRLEAYLKQYPNNALAIDGRYFLADAYLKTGKKAEALTRMKAVVAEGKSEFVNRAVGRVADLEFENKNYAEAIKYYGRLQSTSQNRREIATAGVGLMKSYYESGDYPATRRVAEEVKGLGSTSLSAANQALLYLGKASYRAGSLDQAVPELTAAAAAATDESGAEAQYLLAEVLFKQQKYEAALDAAYKSNSSFSSYELWLGRAFLLIADIYTAQGETFQAKATLNSIIDNKFPVAEVVEGAKQRLANLDSGTPAPAKPTPTKTGTTTKPATGKAPAKPAPKGRTAPRTSLQAAPTDSTATPAETPAEAPVEGKQ</sequence>
<evidence type="ECO:0000256" key="3">
    <source>
        <dbReference type="PROSITE-ProRule" id="PRU00339"/>
    </source>
</evidence>
<organism evidence="6 7">
    <name type="scientific">Hymenobacter guriensis</name>
    <dbReference type="NCBI Taxonomy" id="2793065"/>
    <lineage>
        <taxon>Bacteria</taxon>
        <taxon>Pseudomonadati</taxon>
        <taxon>Bacteroidota</taxon>
        <taxon>Cytophagia</taxon>
        <taxon>Cytophagales</taxon>
        <taxon>Hymenobacteraceae</taxon>
        <taxon>Hymenobacter</taxon>
    </lineage>
</organism>
<dbReference type="PANTHER" id="PTHR45586:SF1">
    <property type="entry name" value="LIPOPOLYSACCHARIDE ASSEMBLY PROTEIN B"/>
    <property type="match status" value="1"/>
</dbReference>
<dbReference type="Pfam" id="PF13432">
    <property type="entry name" value="TPR_16"/>
    <property type="match status" value="5"/>
</dbReference>
<dbReference type="InterPro" id="IPR051012">
    <property type="entry name" value="CellSynth/LPSAsmb/PSIAsmb"/>
</dbReference>
<dbReference type="Pfam" id="PF14559">
    <property type="entry name" value="TPR_19"/>
    <property type="match status" value="1"/>
</dbReference>
<dbReference type="SUPFAM" id="SSF48452">
    <property type="entry name" value="TPR-like"/>
    <property type="match status" value="6"/>
</dbReference>
<dbReference type="Pfam" id="PF13174">
    <property type="entry name" value="TPR_6"/>
    <property type="match status" value="3"/>
</dbReference>
<dbReference type="InterPro" id="IPR011990">
    <property type="entry name" value="TPR-like_helical_dom_sf"/>
</dbReference>